<dbReference type="CDD" id="cd01949">
    <property type="entry name" value="GGDEF"/>
    <property type="match status" value="1"/>
</dbReference>
<comment type="cofactor">
    <cofactor evidence="1">
        <name>Mg(2+)</name>
        <dbReference type="ChEBI" id="CHEBI:18420"/>
    </cofactor>
</comment>
<comment type="caution">
    <text evidence="6">The sequence shown here is derived from an EMBL/GenBank/DDBJ whole genome shotgun (WGS) entry which is preliminary data.</text>
</comment>
<keyword evidence="4" id="KW-0175">Coiled coil</keyword>
<evidence type="ECO:0000259" key="5">
    <source>
        <dbReference type="PROSITE" id="PS50887"/>
    </source>
</evidence>
<dbReference type="SMART" id="SM00267">
    <property type="entry name" value="GGDEF"/>
    <property type="match status" value="1"/>
</dbReference>
<dbReference type="EMBL" id="VIKR01000001">
    <property type="protein sequence ID" value="TQV76544.1"/>
    <property type="molecule type" value="Genomic_DNA"/>
</dbReference>
<dbReference type="RefSeq" id="WP_142887904.1">
    <property type="nucleotide sequence ID" value="NZ_VIKR01000001.1"/>
</dbReference>
<evidence type="ECO:0000256" key="1">
    <source>
        <dbReference type="ARBA" id="ARBA00001946"/>
    </source>
</evidence>
<protein>
    <recommendedName>
        <fullName evidence="2">diguanylate cyclase</fullName>
        <ecNumber evidence="2">2.7.7.65</ecNumber>
    </recommendedName>
</protein>
<dbReference type="PROSITE" id="PS50887">
    <property type="entry name" value="GGDEF"/>
    <property type="match status" value="1"/>
</dbReference>
<dbReference type="OrthoDB" id="9812260at2"/>
<dbReference type="EC" id="2.7.7.65" evidence="2"/>
<comment type="catalytic activity">
    <reaction evidence="3">
        <text>2 GTP = 3',3'-c-di-GMP + 2 diphosphate</text>
        <dbReference type="Rhea" id="RHEA:24898"/>
        <dbReference type="ChEBI" id="CHEBI:33019"/>
        <dbReference type="ChEBI" id="CHEBI:37565"/>
        <dbReference type="ChEBI" id="CHEBI:58805"/>
        <dbReference type="EC" id="2.7.7.65"/>
    </reaction>
</comment>
<dbReference type="InterPro" id="IPR043128">
    <property type="entry name" value="Rev_trsase/Diguanyl_cyclase"/>
</dbReference>
<dbReference type="Proteomes" id="UP000317839">
    <property type="component" value="Unassembled WGS sequence"/>
</dbReference>
<evidence type="ECO:0000256" key="2">
    <source>
        <dbReference type="ARBA" id="ARBA00012528"/>
    </source>
</evidence>
<dbReference type="Gene3D" id="3.30.70.270">
    <property type="match status" value="1"/>
</dbReference>
<feature type="coiled-coil region" evidence="4">
    <location>
        <begin position="148"/>
        <end position="175"/>
    </location>
</feature>
<dbReference type="InterPro" id="IPR029787">
    <property type="entry name" value="Nucleotide_cyclase"/>
</dbReference>
<dbReference type="NCBIfam" id="TIGR00254">
    <property type="entry name" value="GGDEF"/>
    <property type="match status" value="1"/>
</dbReference>
<dbReference type="SUPFAM" id="SSF55073">
    <property type="entry name" value="Nucleotide cyclase"/>
    <property type="match status" value="1"/>
</dbReference>
<reference evidence="6 7" key="1">
    <citation type="submission" date="2019-06" db="EMBL/GenBank/DDBJ databases">
        <title>Draft genome of Aliikangiella marina GYP-15.</title>
        <authorList>
            <person name="Wang G."/>
        </authorList>
    </citation>
    <scope>NUCLEOTIDE SEQUENCE [LARGE SCALE GENOMIC DNA]</scope>
    <source>
        <strain evidence="6 7">GYP-15</strain>
    </source>
</reference>
<dbReference type="PANTHER" id="PTHR45138">
    <property type="entry name" value="REGULATORY COMPONENTS OF SENSORY TRANSDUCTION SYSTEM"/>
    <property type="match status" value="1"/>
</dbReference>
<keyword evidence="7" id="KW-1185">Reference proteome</keyword>
<dbReference type="PANTHER" id="PTHR45138:SF9">
    <property type="entry name" value="DIGUANYLATE CYCLASE DGCM-RELATED"/>
    <property type="match status" value="1"/>
</dbReference>
<dbReference type="InterPro" id="IPR000160">
    <property type="entry name" value="GGDEF_dom"/>
</dbReference>
<dbReference type="AlphaFoldDB" id="A0A545TH34"/>
<evidence type="ECO:0000313" key="7">
    <source>
        <dbReference type="Proteomes" id="UP000317839"/>
    </source>
</evidence>
<evidence type="ECO:0000256" key="4">
    <source>
        <dbReference type="SAM" id="Coils"/>
    </source>
</evidence>
<evidence type="ECO:0000313" key="6">
    <source>
        <dbReference type="EMBL" id="TQV76544.1"/>
    </source>
</evidence>
<sequence>MSELHKRNLKETGQISRAALAWLRDQNLPNTPICYHVAFELFQNPSDDFKQIIAAVDGPIENKLATIEQVYRQYIIGKLDSNLSQFSERIDDVACKTLVTVSNTNEKLKDFSGNLEEATPVLEGTSEDAKIKVIALLLEETKKIYVYSNSLEDRLSDATREIKHLQQEHMAFRERAYRDPLTQILNRAGLQHEFDLISLNESMYPMSVMMADIDYFKSFNDEYGHLVGDNVIQIVATTLLKQIKHSDILARFGGEEFIIILPKTSLQNGLIVAESLRKEVSALKVKRRDTAEYLRQITLSIGVALLSNSDELIDCIDRADKALYRAKNAGRNRIEREND</sequence>
<name>A0A545TH34_9GAMM</name>
<dbReference type="GO" id="GO:0052621">
    <property type="term" value="F:diguanylate cyclase activity"/>
    <property type="evidence" value="ECO:0007669"/>
    <property type="project" value="UniProtKB-EC"/>
</dbReference>
<feature type="domain" description="GGDEF" evidence="5">
    <location>
        <begin position="204"/>
        <end position="339"/>
    </location>
</feature>
<dbReference type="InterPro" id="IPR050469">
    <property type="entry name" value="Diguanylate_Cyclase"/>
</dbReference>
<accession>A0A545TH34</accession>
<dbReference type="FunFam" id="3.30.70.270:FF:000001">
    <property type="entry name" value="Diguanylate cyclase domain protein"/>
    <property type="match status" value="1"/>
</dbReference>
<dbReference type="Pfam" id="PF00990">
    <property type="entry name" value="GGDEF"/>
    <property type="match status" value="1"/>
</dbReference>
<evidence type="ECO:0000256" key="3">
    <source>
        <dbReference type="ARBA" id="ARBA00034247"/>
    </source>
</evidence>
<proteinExistence type="predicted"/>
<organism evidence="6 7">
    <name type="scientific">Aliikangiella marina</name>
    <dbReference type="NCBI Taxonomy" id="1712262"/>
    <lineage>
        <taxon>Bacteria</taxon>
        <taxon>Pseudomonadati</taxon>
        <taxon>Pseudomonadota</taxon>
        <taxon>Gammaproteobacteria</taxon>
        <taxon>Oceanospirillales</taxon>
        <taxon>Pleioneaceae</taxon>
        <taxon>Aliikangiella</taxon>
    </lineage>
</organism>
<gene>
    <name evidence="6" type="ORF">FLL45_00850</name>
</gene>